<dbReference type="RefSeq" id="WP_386763913.1">
    <property type="nucleotide sequence ID" value="NZ_JBHSTI010000002.1"/>
</dbReference>
<gene>
    <name evidence="4" type="ORF">ACFQGU_03265</name>
</gene>
<evidence type="ECO:0000259" key="2">
    <source>
        <dbReference type="Pfam" id="PF00483"/>
    </source>
</evidence>
<reference evidence="5" key="1">
    <citation type="journal article" date="2019" name="Int. J. Syst. Evol. Microbiol.">
        <title>The Global Catalogue of Microorganisms (GCM) 10K type strain sequencing project: providing services to taxonomists for standard genome sequencing and annotation.</title>
        <authorList>
            <consortium name="The Broad Institute Genomics Platform"/>
            <consortium name="The Broad Institute Genome Sequencing Center for Infectious Disease"/>
            <person name="Wu L."/>
            <person name="Ma J."/>
        </authorList>
    </citation>
    <scope>NUCLEOTIDE SEQUENCE [LARGE SCALE GENOMIC DNA]</scope>
    <source>
        <strain evidence="5">CGMCC 4.7317</strain>
    </source>
</reference>
<dbReference type="SUPFAM" id="SSF53448">
    <property type="entry name" value="Nucleotide-diphospho-sugar transferases"/>
    <property type="match status" value="1"/>
</dbReference>
<dbReference type="Proteomes" id="UP001596138">
    <property type="component" value="Unassembled WGS sequence"/>
</dbReference>
<keyword evidence="5" id="KW-1185">Reference proteome</keyword>
<evidence type="ECO:0000313" key="5">
    <source>
        <dbReference type="Proteomes" id="UP001596138"/>
    </source>
</evidence>
<dbReference type="InterPro" id="IPR050486">
    <property type="entry name" value="Mannose-1P_guanyltransferase"/>
</dbReference>
<dbReference type="Pfam" id="PF00483">
    <property type="entry name" value="NTP_transferase"/>
    <property type="match status" value="1"/>
</dbReference>
<dbReference type="CDD" id="cd04181">
    <property type="entry name" value="NTP_transferase"/>
    <property type="match status" value="1"/>
</dbReference>
<dbReference type="PANTHER" id="PTHR22572">
    <property type="entry name" value="SUGAR-1-PHOSPHATE GUANYL TRANSFERASE"/>
    <property type="match status" value="1"/>
</dbReference>
<organism evidence="4 5">
    <name type="scientific">Longivirga aurantiaca</name>
    <dbReference type="NCBI Taxonomy" id="1837743"/>
    <lineage>
        <taxon>Bacteria</taxon>
        <taxon>Bacillati</taxon>
        <taxon>Actinomycetota</taxon>
        <taxon>Actinomycetes</taxon>
        <taxon>Sporichthyales</taxon>
        <taxon>Sporichthyaceae</taxon>
        <taxon>Longivirga</taxon>
    </lineage>
</organism>
<dbReference type="Gene3D" id="2.160.10.10">
    <property type="entry name" value="Hexapeptide repeat proteins"/>
    <property type="match status" value="1"/>
</dbReference>
<feature type="domain" description="Mannose-1-phosphate guanyltransferase C-terminal" evidence="3">
    <location>
        <begin position="252"/>
        <end position="352"/>
    </location>
</feature>
<dbReference type="Gene3D" id="3.90.550.10">
    <property type="entry name" value="Spore Coat Polysaccharide Biosynthesis Protein SpsA, Chain A"/>
    <property type="match status" value="1"/>
</dbReference>
<evidence type="ECO:0000313" key="4">
    <source>
        <dbReference type="EMBL" id="MFC6236883.1"/>
    </source>
</evidence>
<sequence length="360" mass="37567">MLEAVLLVGGQGTRLRPLTVTTPKPMLPVAGVPCTEHQIARAREAGVTRVVLGTSYRPEVFLDYFGDGSRFGVELVYATEDVPLGTGGAIRHVAPHLLSGPDDPVLVFNGDILSGHDIAGQVQAWRDSSSDVSLYLTRVEDPRAYGLVPTDADGRVTQFLEKPSTPEEIVTDQINAGCYVFRRSVIDSIPTGRPVSVERETFPGLLARGAVVTGFVDDGYWLDLGTPLAFVQGSCDLVLGRAPSPALPGRTGQFLVRPGAEVEPDAILSNGTFVGAGATVGSGAVVDGSSLFDNAMVAAGAYVKDSVIGSGAIIGSGARLDGVVVGDRAVIGPGNELVRGARVWPGVALSETSVRFSSDR</sequence>
<protein>
    <submittedName>
        <fullName evidence="4">Sugar phosphate nucleotidyltransferase</fullName>
    </submittedName>
</protein>
<accession>A0ABW1SWV3</accession>
<comment type="similarity">
    <text evidence="1">Belongs to the transferase hexapeptide repeat family.</text>
</comment>
<dbReference type="Pfam" id="PF25087">
    <property type="entry name" value="GMPPB_C"/>
    <property type="match status" value="1"/>
</dbReference>
<name>A0ABW1SWV3_9ACTN</name>
<comment type="caution">
    <text evidence="4">The sequence shown here is derived from an EMBL/GenBank/DDBJ whole genome shotgun (WGS) entry which is preliminary data.</text>
</comment>
<dbReference type="InterPro" id="IPR029044">
    <property type="entry name" value="Nucleotide-diphossugar_trans"/>
</dbReference>
<proteinExistence type="inferred from homology"/>
<feature type="domain" description="Nucleotidyl transferase" evidence="2">
    <location>
        <begin position="4"/>
        <end position="236"/>
    </location>
</feature>
<dbReference type="InterPro" id="IPR005835">
    <property type="entry name" value="NTP_transferase_dom"/>
</dbReference>
<dbReference type="InterPro" id="IPR056729">
    <property type="entry name" value="GMPPB_C"/>
</dbReference>
<dbReference type="EMBL" id="JBHSTI010000002">
    <property type="protein sequence ID" value="MFC6236883.1"/>
    <property type="molecule type" value="Genomic_DNA"/>
</dbReference>
<evidence type="ECO:0000259" key="3">
    <source>
        <dbReference type="Pfam" id="PF25087"/>
    </source>
</evidence>
<evidence type="ECO:0000256" key="1">
    <source>
        <dbReference type="ARBA" id="ARBA00007274"/>
    </source>
</evidence>